<reference evidence="3" key="1">
    <citation type="journal article" date="2023" name="Plant J.">
        <title>The genome of the king protea, Protea cynaroides.</title>
        <authorList>
            <person name="Chang J."/>
            <person name="Duong T.A."/>
            <person name="Schoeman C."/>
            <person name="Ma X."/>
            <person name="Roodt D."/>
            <person name="Barker N."/>
            <person name="Li Z."/>
            <person name="Van de Peer Y."/>
            <person name="Mizrachi E."/>
        </authorList>
    </citation>
    <scope>NUCLEOTIDE SEQUENCE</scope>
    <source>
        <tissue evidence="3">Young leaves</tissue>
    </source>
</reference>
<accession>A0A9Q0KNE0</accession>
<dbReference type="OrthoDB" id="426718at2759"/>
<sequence length="213" mass="24228">MIERRNLSEAIGMEPDLVMKAFSLAMAAQSKHDQSYLSEKHSSYSIFAFHGSGTVKDWFSGTTFGDRSIGPKNLFPSLKSIGKDEIALVNGKFFQQFQDLLKQEALKEDFQLSNEAGLEHLLKDSRLSDKFLFHKIFPVHRAVKEKRQVVFTGYSLGGPIAIFATILFLQQNRIPTLCVTFGSPLVGNEIFGHALQRENWAQYFVHFVMRYDI</sequence>
<keyword evidence="4" id="KW-1185">Reference proteome</keyword>
<feature type="transmembrane region" description="Helical" evidence="1">
    <location>
        <begin position="149"/>
        <end position="169"/>
    </location>
</feature>
<protein>
    <recommendedName>
        <fullName evidence="2">Fungal lipase-type domain-containing protein</fullName>
    </recommendedName>
</protein>
<dbReference type="InterPro" id="IPR002921">
    <property type="entry name" value="Fungal_lipase-type"/>
</dbReference>
<dbReference type="Pfam" id="PF01764">
    <property type="entry name" value="Lipase_3"/>
    <property type="match status" value="1"/>
</dbReference>
<keyword evidence="1" id="KW-0812">Transmembrane</keyword>
<dbReference type="CDD" id="cd00741">
    <property type="entry name" value="Lipase"/>
    <property type="match status" value="1"/>
</dbReference>
<dbReference type="SUPFAM" id="SSF53474">
    <property type="entry name" value="alpha/beta-Hydrolases"/>
    <property type="match status" value="1"/>
</dbReference>
<keyword evidence="1" id="KW-0472">Membrane</keyword>
<dbReference type="Proteomes" id="UP001141806">
    <property type="component" value="Unassembled WGS sequence"/>
</dbReference>
<dbReference type="InterPro" id="IPR029058">
    <property type="entry name" value="AB_hydrolase_fold"/>
</dbReference>
<evidence type="ECO:0000313" key="3">
    <source>
        <dbReference type="EMBL" id="KAJ4973356.1"/>
    </source>
</evidence>
<feature type="domain" description="Fungal lipase-type" evidence="2">
    <location>
        <begin position="77"/>
        <end position="213"/>
    </location>
</feature>
<evidence type="ECO:0000256" key="1">
    <source>
        <dbReference type="SAM" id="Phobius"/>
    </source>
</evidence>
<dbReference type="InterPro" id="IPR044214">
    <property type="entry name" value="EDS1-like"/>
</dbReference>
<dbReference type="Gene3D" id="3.40.50.1820">
    <property type="entry name" value="alpha/beta hydrolase"/>
    <property type="match status" value="1"/>
</dbReference>
<dbReference type="AlphaFoldDB" id="A0A9Q0KNE0"/>
<dbReference type="EMBL" id="JAMYWD010000004">
    <property type="protein sequence ID" value="KAJ4973356.1"/>
    <property type="molecule type" value="Genomic_DNA"/>
</dbReference>
<evidence type="ECO:0000313" key="4">
    <source>
        <dbReference type="Proteomes" id="UP001141806"/>
    </source>
</evidence>
<keyword evidence="1" id="KW-1133">Transmembrane helix</keyword>
<dbReference type="GO" id="GO:0006952">
    <property type="term" value="P:defense response"/>
    <property type="evidence" value="ECO:0007669"/>
    <property type="project" value="InterPro"/>
</dbReference>
<organism evidence="3 4">
    <name type="scientific">Protea cynaroides</name>
    <dbReference type="NCBI Taxonomy" id="273540"/>
    <lineage>
        <taxon>Eukaryota</taxon>
        <taxon>Viridiplantae</taxon>
        <taxon>Streptophyta</taxon>
        <taxon>Embryophyta</taxon>
        <taxon>Tracheophyta</taxon>
        <taxon>Spermatophyta</taxon>
        <taxon>Magnoliopsida</taxon>
        <taxon>Proteales</taxon>
        <taxon>Proteaceae</taxon>
        <taxon>Protea</taxon>
    </lineage>
</organism>
<evidence type="ECO:0000259" key="2">
    <source>
        <dbReference type="Pfam" id="PF01764"/>
    </source>
</evidence>
<comment type="caution">
    <text evidence="3">The sequence shown here is derived from an EMBL/GenBank/DDBJ whole genome shotgun (WGS) entry which is preliminary data.</text>
</comment>
<name>A0A9Q0KNE0_9MAGN</name>
<dbReference type="GO" id="GO:0006629">
    <property type="term" value="P:lipid metabolic process"/>
    <property type="evidence" value="ECO:0007669"/>
    <property type="project" value="InterPro"/>
</dbReference>
<dbReference type="PANTHER" id="PTHR47090">
    <property type="entry name" value="PROTEIN EDS1-RELATED"/>
    <property type="match status" value="1"/>
</dbReference>
<gene>
    <name evidence="3" type="ORF">NE237_006530</name>
</gene>
<proteinExistence type="predicted"/>